<keyword evidence="8" id="KW-1185">Reference proteome</keyword>
<dbReference type="GO" id="GO:0005634">
    <property type="term" value="C:nucleus"/>
    <property type="evidence" value="ECO:0007669"/>
    <property type="project" value="TreeGrafter"/>
</dbReference>
<dbReference type="InterPro" id="IPR017907">
    <property type="entry name" value="Znf_RING_CS"/>
</dbReference>
<proteinExistence type="predicted"/>
<dbReference type="GeneID" id="90980075"/>
<evidence type="ECO:0000256" key="2">
    <source>
        <dbReference type="ARBA" id="ARBA00022771"/>
    </source>
</evidence>
<comment type="caution">
    <text evidence="7">The sequence shown here is derived from an EMBL/GenBank/DDBJ whole genome shotgun (WGS) entry which is preliminary data.</text>
</comment>
<dbReference type="Proteomes" id="UP000011096">
    <property type="component" value="Unassembled WGS sequence"/>
</dbReference>
<gene>
    <name evidence="7" type="primary">RING1</name>
    <name evidence="7" type="ORF">CGGC5_v010251</name>
</gene>
<evidence type="ECO:0000259" key="6">
    <source>
        <dbReference type="PROSITE" id="PS50089"/>
    </source>
</evidence>
<dbReference type="SMART" id="SM00184">
    <property type="entry name" value="RING"/>
    <property type="match status" value="1"/>
</dbReference>
<dbReference type="OrthoDB" id="8062037at2759"/>
<dbReference type="RefSeq" id="XP_066008415.1">
    <property type="nucleotide sequence ID" value="XM_066152294.1"/>
</dbReference>
<evidence type="ECO:0000256" key="3">
    <source>
        <dbReference type="ARBA" id="ARBA00022833"/>
    </source>
</evidence>
<feature type="domain" description="RING-type" evidence="6">
    <location>
        <begin position="114"/>
        <end position="156"/>
    </location>
</feature>
<dbReference type="PROSITE" id="PS00518">
    <property type="entry name" value="ZF_RING_1"/>
    <property type="match status" value="1"/>
</dbReference>
<dbReference type="InterPro" id="IPR013083">
    <property type="entry name" value="Znf_RING/FYVE/PHD"/>
</dbReference>
<dbReference type="GO" id="GO:0061630">
    <property type="term" value="F:ubiquitin protein ligase activity"/>
    <property type="evidence" value="ECO:0007669"/>
    <property type="project" value="TreeGrafter"/>
</dbReference>
<keyword evidence="5" id="KW-0472">Membrane</keyword>
<dbReference type="PROSITE" id="PS50089">
    <property type="entry name" value="ZF_RING_2"/>
    <property type="match status" value="1"/>
</dbReference>
<accession>A0A7J6IYD1</accession>
<evidence type="ECO:0000256" key="5">
    <source>
        <dbReference type="SAM" id="Phobius"/>
    </source>
</evidence>
<reference evidence="7 8" key="1">
    <citation type="submission" date="2012-08" db="EMBL/GenBank/DDBJ databases">
        <authorList>
            <person name="Gan P.H.P."/>
            <person name="Ikeda K."/>
            <person name="Irieda H."/>
            <person name="Narusaka M."/>
            <person name="O'Connell R.J."/>
            <person name="Narusaka Y."/>
            <person name="Takano Y."/>
            <person name="Kubo Y."/>
            <person name="Shirasu K."/>
        </authorList>
    </citation>
    <scope>NUCLEOTIDE SEQUENCE [LARGE SCALE GENOMIC DNA]</scope>
    <source>
        <strain evidence="7 8">Nara gc5</strain>
    </source>
</reference>
<name>A0A7J6IYD1_COLFN</name>
<organism evidence="7 8">
    <name type="scientific">Colletotrichum fructicola (strain Nara gc5)</name>
    <name type="common">Anthracnose fungus</name>
    <name type="synonym">Colletotrichum gloeosporioides (strain Nara gc5)</name>
    <dbReference type="NCBI Taxonomy" id="1213859"/>
    <lineage>
        <taxon>Eukaryota</taxon>
        <taxon>Fungi</taxon>
        <taxon>Dikarya</taxon>
        <taxon>Ascomycota</taxon>
        <taxon>Pezizomycotina</taxon>
        <taxon>Sordariomycetes</taxon>
        <taxon>Hypocreomycetidae</taxon>
        <taxon>Glomerellales</taxon>
        <taxon>Glomerellaceae</taxon>
        <taxon>Colletotrichum</taxon>
        <taxon>Colletotrichum gloeosporioides species complex</taxon>
    </lineage>
</organism>
<keyword evidence="5" id="KW-1133">Transmembrane helix</keyword>
<dbReference type="CDD" id="cd16454">
    <property type="entry name" value="RING-H2_PA-TM-RING"/>
    <property type="match status" value="1"/>
</dbReference>
<dbReference type="PANTHER" id="PTHR45931:SF3">
    <property type="entry name" value="RING ZINC FINGER-CONTAINING PROTEIN"/>
    <property type="match status" value="1"/>
</dbReference>
<dbReference type="InParanoid" id="A0A7J6IYD1"/>
<keyword evidence="3" id="KW-0862">Zinc</keyword>
<dbReference type="Pfam" id="PF13639">
    <property type="entry name" value="zf-RING_2"/>
    <property type="match status" value="1"/>
</dbReference>
<dbReference type="GO" id="GO:0008270">
    <property type="term" value="F:zinc ion binding"/>
    <property type="evidence" value="ECO:0007669"/>
    <property type="project" value="UniProtKB-KW"/>
</dbReference>
<sequence length="165" mass="17843">MSPTGTPDAASSQSSEAWEPSKQPGAVAAALCVAFALLIGLGLYMFAWKKVIIHRRPFLPTSTPQRMPQNQYRLPVSIPLTRSRTIPAPTRPPLAKLAHSKLDTAAQLATATTCSVCLDDFAAGTVVAQLPCGHIFCSECIEPWLMKHAVTCPLCRAHLKSDLRH</sequence>
<reference evidence="7 8" key="2">
    <citation type="submission" date="2020-04" db="EMBL/GenBank/DDBJ databases">
        <title>Genome sequencing and assembly of multiple isolates from the Colletotrichum gloeosporioides species complex.</title>
        <authorList>
            <person name="Gan P."/>
            <person name="Shirasu K."/>
        </authorList>
    </citation>
    <scope>NUCLEOTIDE SEQUENCE [LARGE SCALE GENOMIC DNA]</scope>
    <source>
        <strain evidence="7 8">Nara gc5</strain>
    </source>
</reference>
<keyword evidence="5" id="KW-0812">Transmembrane</keyword>
<dbReference type="AlphaFoldDB" id="A0A7J6IYD1"/>
<evidence type="ECO:0000313" key="7">
    <source>
        <dbReference type="EMBL" id="KAF4482304.1"/>
    </source>
</evidence>
<protein>
    <submittedName>
        <fullName evidence="7">E3 ubiquitin-protein ligase RING1</fullName>
    </submittedName>
</protein>
<dbReference type="EMBL" id="ANPB02000005">
    <property type="protein sequence ID" value="KAF4482304.1"/>
    <property type="molecule type" value="Genomic_DNA"/>
</dbReference>
<keyword evidence="1" id="KW-0479">Metal-binding</keyword>
<dbReference type="Gene3D" id="3.30.40.10">
    <property type="entry name" value="Zinc/RING finger domain, C3HC4 (zinc finger)"/>
    <property type="match status" value="1"/>
</dbReference>
<evidence type="ECO:0000256" key="1">
    <source>
        <dbReference type="ARBA" id="ARBA00022723"/>
    </source>
</evidence>
<dbReference type="InterPro" id="IPR051834">
    <property type="entry name" value="RING_finger_E3_ligase"/>
</dbReference>
<dbReference type="InterPro" id="IPR001841">
    <property type="entry name" value="Znf_RING"/>
</dbReference>
<feature type="transmembrane region" description="Helical" evidence="5">
    <location>
        <begin position="26"/>
        <end position="47"/>
    </location>
</feature>
<dbReference type="SUPFAM" id="SSF57850">
    <property type="entry name" value="RING/U-box"/>
    <property type="match status" value="1"/>
</dbReference>
<evidence type="ECO:0000256" key="4">
    <source>
        <dbReference type="PROSITE-ProRule" id="PRU00175"/>
    </source>
</evidence>
<keyword evidence="2 4" id="KW-0863">Zinc-finger</keyword>
<dbReference type="PANTHER" id="PTHR45931">
    <property type="entry name" value="SI:CH211-59O9.10"/>
    <property type="match status" value="1"/>
</dbReference>
<evidence type="ECO:0000313" key="8">
    <source>
        <dbReference type="Proteomes" id="UP000011096"/>
    </source>
</evidence>
<dbReference type="GO" id="GO:0006511">
    <property type="term" value="P:ubiquitin-dependent protein catabolic process"/>
    <property type="evidence" value="ECO:0007669"/>
    <property type="project" value="TreeGrafter"/>
</dbReference>